<name>A0A2P2IKU5_RHIMU</name>
<protein>
    <submittedName>
        <fullName evidence="1">Uncharacterized protein</fullName>
    </submittedName>
</protein>
<sequence>MKPTTPPIQPTCTMTVPEYANTPAVLTPVMRTKDT</sequence>
<reference evidence="1" key="1">
    <citation type="submission" date="2018-02" db="EMBL/GenBank/DDBJ databases">
        <title>Rhizophora mucronata_Transcriptome.</title>
        <authorList>
            <person name="Meera S.P."/>
            <person name="Sreeshan A."/>
            <person name="Augustine A."/>
        </authorList>
    </citation>
    <scope>NUCLEOTIDE SEQUENCE</scope>
    <source>
        <tissue evidence="1">Leaf</tissue>
    </source>
</reference>
<accession>A0A2P2IKU5</accession>
<evidence type="ECO:0000313" key="1">
    <source>
        <dbReference type="EMBL" id="MBW81846.1"/>
    </source>
</evidence>
<organism evidence="1">
    <name type="scientific">Rhizophora mucronata</name>
    <name type="common">Asiatic mangrove</name>
    <dbReference type="NCBI Taxonomy" id="61149"/>
    <lineage>
        <taxon>Eukaryota</taxon>
        <taxon>Viridiplantae</taxon>
        <taxon>Streptophyta</taxon>
        <taxon>Embryophyta</taxon>
        <taxon>Tracheophyta</taxon>
        <taxon>Spermatophyta</taxon>
        <taxon>Magnoliopsida</taxon>
        <taxon>eudicotyledons</taxon>
        <taxon>Gunneridae</taxon>
        <taxon>Pentapetalae</taxon>
        <taxon>rosids</taxon>
        <taxon>fabids</taxon>
        <taxon>Malpighiales</taxon>
        <taxon>Rhizophoraceae</taxon>
        <taxon>Rhizophora</taxon>
    </lineage>
</organism>
<dbReference type="AlphaFoldDB" id="A0A2P2IKU5"/>
<dbReference type="EMBL" id="GGEC01001363">
    <property type="protein sequence ID" value="MBW81846.1"/>
    <property type="molecule type" value="Transcribed_RNA"/>
</dbReference>
<proteinExistence type="predicted"/>